<dbReference type="InterPro" id="IPR030547">
    <property type="entry name" value="XRCC2"/>
</dbReference>
<dbReference type="GO" id="GO:0005657">
    <property type="term" value="C:replication fork"/>
    <property type="evidence" value="ECO:0007669"/>
    <property type="project" value="InterPro"/>
</dbReference>
<reference evidence="1" key="1">
    <citation type="submission" date="2023-11" db="EMBL/GenBank/DDBJ databases">
        <authorList>
            <person name="Alioto T."/>
            <person name="Alioto T."/>
            <person name="Gomez Garrido J."/>
        </authorList>
    </citation>
    <scope>NUCLEOTIDE SEQUENCE</scope>
</reference>
<accession>A0AAI8W0V3</accession>
<dbReference type="PANTHER" id="PTHR46644">
    <property type="entry name" value="DNA REPAIR PROTEIN XRCC2"/>
    <property type="match status" value="1"/>
</dbReference>
<keyword evidence="2" id="KW-1185">Reference proteome</keyword>
<evidence type="ECO:0000313" key="1">
    <source>
        <dbReference type="EMBL" id="CAK3757481.1"/>
    </source>
</evidence>
<dbReference type="AlphaFoldDB" id="A0AAI8W0V3"/>
<organism evidence="1 2">
    <name type="scientific">Lecanosticta acicola</name>
    <dbReference type="NCBI Taxonomy" id="111012"/>
    <lineage>
        <taxon>Eukaryota</taxon>
        <taxon>Fungi</taxon>
        <taxon>Dikarya</taxon>
        <taxon>Ascomycota</taxon>
        <taxon>Pezizomycotina</taxon>
        <taxon>Dothideomycetes</taxon>
        <taxon>Dothideomycetidae</taxon>
        <taxon>Mycosphaerellales</taxon>
        <taxon>Mycosphaerellaceae</taxon>
        <taxon>Lecanosticta</taxon>
    </lineage>
</organism>
<dbReference type="CDD" id="cd19490">
    <property type="entry name" value="XRCC2"/>
    <property type="match status" value="1"/>
</dbReference>
<dbReference type="GO" id="GO:0005815">
    <property type="term" value="C:microtubule organizing center"/>
    <property type="evidence" value="ECO:0007669"/>
    <property type="project" value="TreeGrafter"/>
</dbReference>
<dbReference type="EMBL" id="CAVMBE010000001">
    <property type="protein sequence ID" value="CAK3757481.1"/>
    <property type="molecule type" value="Genomic_DNA"/>
</dbReference>
<evidence type="ECO:0008006" key="3">
    <source>
        <dbReference type="Google" id="ProtNLM"/>
    </source>
</evidence>
<evidence type="ECO:0000313" key="2">
    <source>
        <dbReference type="Proteomes" id="UP001296104"/>
    </source>
</evidence>
<name>A0AAI8W0V3_9PEZI</name>
<dbReference type="InterPro" id="IPR027417">
    <property type="entry name" value="P-loop_NTPase"/>
</dbReference>
<protein>
    <recommendedName>
        <fullName evidence="3">DNA recombination and repair protein Rad51-like C-terminal domain-containing protein</fullName>
    </recommendedName>
</protein>
<sequence>MSVEDLGKRSLAEAEEVGLDEILNPLRVENTNNVSFFGLPPLDHISKVSLEVRTSAGKSQTRVPIVELMSMAPCDGKTSLLYHLTAIAVLPAALGGRQAAVIILDTDGRYSVSRLVQQLQVVIRDGRKADEGCESPSDIIHRALKHVHLFHPQSLASTVATARSLEKYLFDAKRHYSFDRHIGLIVLDSASSSYWQNKSEVEDAALLANTSGSKSSAQPNGYVQLAAALKNASRIFCAPVVFTSRHLGPAKSSAGFALDGHSIRPSLPPPWQDLPSLRMIVQRTPVRKLPVEISVEEAKQESEQRQKVVEQGRFECFVNEWGLDERTLEKLRSAFEFYVSEDGVKIENGQAQ</sequence>
<dbReference type="PANTHER" id="PTHR46644:SF2">
    <property type="entry name" value="DNA REPAIR PROTEIN XRCC2"/>
    <property type="match status" value="1"/>
</dbReference>
<dbReference type="GO" id="GO:0000724">
    <property type="term" value="P:double-strand break repair via homologous recombination"/>
    <property type="evidence" value="ECO:0007669"/>
    <property type="project" value="InterPro"/>
</dbReference>
<dbReference type="SUPFAM" id="SSF52540">
    <property type="entry name" value="P-loop containing nucleoside triphosphate hydrolases"/>
    <property type="match status" value="1"/>
</dbReference>
<gene>
    <name evidence="1" type="ORF">LECACI_7A000254</name>
</gene>
<dbReference type="Gene3D" id="3.40.50.300">
    <property type="entry name" value="P-loop containing nucleotide triphosphate hydrolases"/>
    <property type="match status" value="1"/>
</dbReference>
<comment type="caution">
    <text evidence="1">The sequence shown here is derived from an EMBL/GenBank/DDBJ whole genome shotgun (WGS) entry which is preliminary data.</text>
</comment>
<dbReference type="GO" id="GO:0000400">
    <property type="term" value="F:four-way junction DNA binding"/>
    <property type="evidence" value="ECO:0007669"/>
    <property type="project" value="TreeGrafter"/>
</dbReference>
<dbReference type="GO" id="GO:0042148">
    <property type="term" value="P:DNA strand invasion"/>
    <property type="evidence" value="ECO:0007669"/>
    <property type="project" value="TreeGrafter"/>
</dbReference>
<proteinExistence type="predicted"/>
<dbReference type="Proteomes" id="UP001296104">
    <property type="component" value="Unassembled WGS sequence"/>
</dbReference>
<dbReference type="GO" id="GO:0033063">
    <property type="term" value="C:Rad51B-Rad51C-Rad51D-XRCC2 complex"/>
    <property type="evidence" value="ECO:0007669"/>
    <property type="project" value="InterPro"/>
</dbReference>